<protein>
    <submittedName>
        <fullName evidence="2">Uncharacterized protein</fullName>
    </submittedName>
</protein>
<accession>A0ABQ9UZ69</accession>
<dbReference type="EMBL" id="JASSZA010000009">
    <property type="protein sequence ID" value="KAK2102045.1"/>
    <property type="molecule type" value="Genomic_DNA"/>
</dbReference>
<feature type="region of interest" description="Disordered" evidence="1">
    <location>
        <begin position="1"/>
        <end position="39"/>
    </location>
</feature>
<organism evidence="2 3">
    <name type="scientific">Saguinus oedipus</name>
    <name type="common">Cotton-top tamarin</name>
    <name type="synonym">Oedipomidas oedipus</name>
    <dbReference type="NCBI Taxonomy" id="9490"/>
    <lineage>
        <taxon>Eukaryota</taxon>
        <taxon>Metazoa</taxon>
        <taxon>Chordata</taxon>
        <taxon>Craniata</taxon>
        <taxon>Vertebrata</taxon>
        <taxon>Euteleostomi</taxon>
        <taxon>Mammalia</taxon>
        <taxon>Eutheria</taxon>
        <taxon>Euarchontoglires</taxon>
        <taxon>Primates</taxon>
        <taxon>Haplorrhini</taxon>
        <taxon>Platyrrhini</taxon>
        <taxon>Cebidae</taxon>
        <taxon>Callitrichinae</taxon>
        <taxon>Saguinus</taxon>
    </lineage>
</organism>
<comment type="caution">
    <text evidence="2">The sequence shown here is derived from an EMBL/GenBank/DDBJ whole genome shotgun (WGS) entry which is preliminary data.</text>
</comment>
<sequence length="235" mass="25555">MQQPADGGTEAEAVRKRSRRYQRELRNPAAGSRRQVGWRCRGGEWPASEAAAVAWELPKGEVAQQEVRGRTQAESASAGRRSPPVQAGGVRQCRQAESASAGRRSPPVQAGGVRQCRQAESASAPRRSPPVHPGGVRQCTQAESASAPRRSPPVHPGGVRQCTQAESASAWTKIRVPYQGHQVDAEHSPKPESTNQTSPVMLCHCHRHVPKARLKDRGRESPVWPQEACSQRQTP</sequence>
<gene>
    <name evidence="2" type="ORF">P7K49_019712</name>
</gene>
<keyword evidence="3" id="KW-1185">Reference proteome</keyword>
<evidence type="ECO:0000256" key="1">
    <source>
        <dbReference type="SAM" id="MobiDB-lite"/>
    </source>
</evidence>
<feature type="region of interest" description="Disordered" evidence="1">
    <location>
        <begin position="180"/>
        <end position="235"/>
    </location>
</feature>
<name>A0ABQ9UZ69_SAGOE</name>
<feature type="region of interest" description="Disordered" evidence="1">
    <location>
        <begin position="56"/>
        <end position="167"/>
    </location>
</feature>
<reference evidence="2 3" key="1">
    <citation type="submission" date="2023-05" db="EMBL/GenBank/DDBJ databases">
        <title>B98-5 Cell Line De Novo Hybrid Assembly: An Optical Mapping Approach.</title>
        <authorList>
            <person name="Kananen K."/>
            <person name="Auerbach J.A."/>
            <person name="Kautto E."/>
            <person name="Blachly J.S."/>
        </authorList>
    </citation>
    <scope>NUCLEOTIDE SEQUENCE [LARGE SCALE GENOMIC DNA]</scope>
    <source>
        <strain evidence="2">B95-8</strain>
        <tissue evidence="2">Cell line</tissue>
    </source>
</reference>
<proteinExistence type="predicted"/>
<evidence type="ECO:0000313" key="3">
    <source>
        <dbReference type="Proteomes" id="UP001266305"/>
    </source>
</evidence>
<evidence type="ECO:0000313" key="2">
    <source>
        <dbReference type="EMBL" id="KAK2102045.1"/>
    </source>
</evidence>
<dbReference type="Proteomes" id="UP001266305">
    <property type="component" value="Unassembled WGS sequence"/>
</dbReference>